<feature type="signal peptide" evidence="1">
    <location>
        <begin position="1"/>
        <end position="37"/>
    </location>
</feature>
<evidence type="ECO:0000313" key="2">
    <source>
        <dbReference type="EMBL" id="GIQ63882.1"/>
    </source>
</evidence>
<dbReference type="EMBL" id="BOVJ01000074">
    <property type="protein sequence ID" value="GIQ63882.1"/>
    <property type="molecule type" value="Genomic_DNA"/>
</dbReference>
<dbReference type="PANTHER" id="PTHR43649:SF27">
    <property type="entry name" value="EXTRACELLULAR SOLUTE-BINDING PROTEIN FAMILY 1"/>
    <property type="match status" value="1"/>
</dbReference>
<keyword evidence="1" id="KW-0732">Signal</keyword>
<feature type="chain" id="PRO_5045082179" evidence="1">
    <location>
        <begin position="38"/>
        <end position="947"/>
    </location>
</feature>
<accession>A0ABQ4N6V4</accession>
<name>A0ABQ4N6V4_9BACL</name>
<comment type="caution">
    <text evidence="2">The sequence shown here is derived from an EMBL/GenBank/DDBJ whole genome shotgun (WGS) entry which is preliminary data.</text>
</comment>
<sequence>MTVRALVAGSGWIRTMACAVGLCLVLTLSGWAAAAHAAEDEDAIKLPGYRDYLERHAGKTAGKADIVIEADRYAHADAETKVVDGFEGMEGRSLVTGDSGYAEWEVDVPESGMYNIEVLYYPIEGKGNTIERMIYIDGEIPFHEARYVNLSRIWKDETEIGRDSEGNDIRPKQAEAPRWRTVLLHDSLGYYNEPLRFYLEAGRRTIGFESVREPVVLRSIRIYKAEEPPAYDDVLAEYEKRGYKEADAAPIKIQAQQPYEKSDNTLYALADRSSPITEPQHPSKLRLNAIGGDKWKMPGQWVTYRFTVEKDGLYKIAARFKQNLLAGMYVNRKILIDGKVPFKEAEAVKFNYGSGWQVEAFGDGERDFVFYLEAGEHELTMEVTIGDLADMLNRVDESLYELNAAYRKILMITGTEPDLYRDYSFEKLIPDALRTMAEHSAVLKQVSADMEALVGQKGEKMVLLDKITFQLDQMVKDPDANVAKTFGPFKENVGALGTWILTVGEQPLTLDYISVMPVSAKLPKAEASFLRTLLHEIVAFFLSFFSDYDMGDGGGKREGELEVWINSGRDQAQIIREMINDSFTPETGIRVKLKLIPEDALLPSVLAGIGPDVAMGSPVGDPIQYALRHAVVPLEDMPGFRDVAERFHPSAMVPFEFEGRVFALPETQSFPMLFYRKDILHDLGLAVPQTWDEFYRLIPEIQKRNMQIGFPADITGLQIFLYQNGGELYDTERSRTTLDDDLTIAAFQRQAELFTTYKFPRDYDFANRFRTGEMPIGIADYTIYNQLTAFAPEIRGLWEFTPLPGTVAEDGSLNRATPSSGTAVMMLKDAKDKEAAWRYMEWWTRAETQSRFGTEMESILGKAAKQATANMEALFNMPWTKNEADKLTEQWKYATGTPEVPGGYYVSRSISFASATAYNNGDAEALLDYVKDANDEITRKRREFKLE</sequence>
<evidence type="ECO:0000313" key="3">
    <source>
        <dbReference type="Proteomes" id="UP000680304"/>
    </source>
</evidence>
<dbReference type="Proteomes" id="UP000680304">
    <property type="component" value="Unassembled WGS sequence"/>
</dbReference>
<dbReference type="SUPFAM" id="SSF53850">
    <property type="entry name" value="Periplasmic binding protein-like II"/>
    <property type="match status" value="1"/>
</dbReference>
<keyword evidence="3" id="KW-1185">Reference proteome</keyword>
<reference evidence="2 3" key="1">
    <citation type="submission" date="2021-04" db="EMBL/GenBank/DDBJ databases">
        <title>Draft genome sequence of Paenibacillus cisolokensis, LC2-13A.</title>
        <authorList>
            <person name="Uke A."/>
            <person name="Chhe C."/>
            <person name="Baramee S."/>
            <person name="Kosugi A."/>
        </authorList>
    </citation>
    <scope>NUCLEOTIDE SEQUENCE [LARGE SCALE GENOMIC DNA]</scope>
    <source>
        <strain evidence="2 3">LC2-13A</strain>
    </source>
</reference>
<organism evidence="2 3">
    <name type="scientific">Paenibacillus cisolokensis</name>
    <dbReference type="NCBI Taxonomy" id="1658519"/>
    <lineage>
        <taxon>Bacteria</taxon>
        <taxon>Bacillati</taxon>
        <taxon>Bacillota</taxon>
        <taxon>Bacilli</taxon>
        <taxon>Bacillales</taxon>
        <taxon>Paenibacillaceae</taxon>
        <taxon>Paenibacillus</taxon>
    </lineage>
</organism>
<dbReference type="Gene3D" id="3.40.190.10">
    <property type="entry name" value="Periplasmic binding protein-like II"/>
    <property type="match status" value="1"/>
</dbReference>
<proteinExistence type="predicted"/>
<dbReference type="Gene3D" id="2.60.120.260">
    <property type="entry name" value="Galactose-binding domain-like"/>
    <property type="match status" value="2"/>
</dbReference>
<dbReference type="PANTHER" id="PTHR43649">
    <property type="entry name" value="ARABINOSE-BINDING PROTEIN-RELATED"/>
    <property type="match status" value="1"/>
</dbReference>
<protein>
    <submittedName>
        <fullName evidence="2">ABC transporter substrate-binding protein</fullName>
    </submittedName>
</protein>
<dbReference type="InterPro" id="IPR050490">
    <property type="entry name" value="Bact_solute-bd_prot1"/>
</dbReference>
<gene>
    <name evidence="2" type="ORF">PACILC2_24500</name>
</gene>
<dbReference type="InterPro" id="IPR006059">
    <property type="entry name" value="SBP"/>
</dbReference>
<dbReference type="Pfam" id="PF01547">
    <property type="entry name" value="SBP_bac_1"/>
    <property type="match status" value="1"/>
</dbReference>
<evidence type="ECO:0000256" key="1">
    <source>
        <dbReference type="SAM" id="SignalP"/>
    </source>
</evidence>